<evidence type="ECO:0000313" key="8">
    <source>
        <dbReference type="Proteomes" id="UP001265700"/>
    </source>
</evidence>
<dbReference type="Proteomes" id="UP001265700">
    <property type="component" value="Unassembled WGS sequence"/>
</dbReference>
<evidence type="ECO:0000256" key="2">
    <source>
        <dbReference type="ARBA" id="ARBA00023015"/>
    </source>
</evidence>
<comment type="caution">
    <text evidence="7">The sequence shown here is derived from an EMBL/GenBank/DDBJ whole genome shotgun (WGS) entry which is preliminary data.</text>
</comment>
<accession>A0ABU1WRL4</accession>
<dbReference type="InterPro" id="IPR013249">
    <property type="entry name" value="RNA_pol_sigma70_r4_t2"/>
</dbReference>
<feature type="domain" description="RNA polymerase sigma-70 region 2" evidence="5">
    <location>
        <begin position="15"/>
        <end position="84"/>
    </location>
</feature>
<dbReference type="Gene3D" id="1.10.1740.10">
    <property type="match status" value="1"/>
</dbReference>
<dbReference type="SUPFAM" id="SSF88946">
    <property type="entry name" value="Sigma2 domain of RNA polymerase sigma factors"/>
    <property type="match status" value="1"/>
</dbReference>
<dbReference type="CDD" id="cd06171">
    <property type="entry name" value="Sigma70_r4"/>
    <property type="match status" value="1"/>
</dbReference>
<keyword evidence="8" id="KW-1185">Reference proteome</keyword>
<keyword evidence="3" id="KW-0731">Sigma factor</keyword>
<dbReference type="PANTHER" id="PTHR43133:SF63">
    <property type="entry name" value="RNA POLYMERASE SIGMA FACTOR FECI-RELATED"/>
    <property type="match status" value="1"/>
</dbReference>
<evidence type="ECO:0000256" key="1">
    <source>
        <dbReference type="ARBA" id="ARBA00010641"/>
    </source>
</evidence>
<evidence type="ECO:0000259" key="6">
    <source>
        <dbReference type="Pfam" id="PF08281"/>
    </source>
</evidence>
<dbReference type="NCBIfam" id="TIGR02937">
    <property type="entry name" value="sigma70-ECF"/>
    <property type="match status" value="1"/>
</dbReference>
<evidence type="ECO:0000259" key="5">
    <source>
        <dbReference type="Pfam" id="PF04542"/>
    </source>
</evidence>
<protein>
    <submittedName>
        <fullName evidence="7">RNA polymerase sigma-70 factor (ECF subfamily)</fullName>
    </submittedName>
</protein>
<evidence type="ECO:0000256" key="3">
    <source>
        <dbReference type="ARBA" id="ARBA00023082"/>
    </source>
</evidence>
<sequence>MQDAQTLDLHAVGHLYRGHHQWLVRWLRRRLGCPHHADDLAHDTFARVLTRREALYLQPGEGGGRALLSTIAHGLMVDHLRRAALERAFAEALTMLPEPLAPSAEERLMLFETLLEVDRLLDGLPVKVRQALLLSQVDGLPYAQIAAELGVSLSSVQQYMTRAFSACYAARQHMELQ</sequence>
<dbReference type="SUPFAM" id="SSF88659">
    <property type="entry name" value="Sigma3 and sigma4 domains of RNA polymerase sigma factors"/>
    <property type="match status" value="1"/>
</dbReference>
<dbReference type="Pfam" id="PF04542">
    <property type="entry name" value="Sigma70_r2"/>
    <property type="match status" value="1"/>
</dbReference>
<evidence type="ECO:0000313" key="7">
    <source>
        <dbReference type="EMBL" id="MDR7151672.1"/>
    </source>
</evidence>
<keyword evidence="4" id="KW-0804">Transcription</keyword>
<dbReference type="EMBL" id="JAVDWU010000008">
    <property type="protein sequence ID" value="MDR7151672.1"/>
    <property type="molecule type" value="Genomic_DNA"/>
</dbReference>
<organism evidence="7 8">
    <name type="scientific">Hydrogenophaga palleronii</name>
    <dbReference type="NCBI Taxonomy" id="65655"/>
    <lineage>
        <taxon>Bacteria</taxon>
        <taxon>Pseudomonadati</taxon>
        <taxon>Pseudomonadota</taxon>
        <taxon>Betaproteobacteria</taxon>
        <taxon>Burkholderiales</taxon>
        <taxon>Comamonadaceae</taxon>
        <taxon>Hydrogenophaga</taxon>
    </lineage>
</organism>
<keyword evidence="2" id="KW-0805">Transcription regulation</keyword>
<comment type="similarity">
    <text evidence="1">Belongs to the sigma-70 factor family. ECF subfamily.</text>
</comment>
<dbReference type="PANTHER" id="PTHR43133">
    <property type="entry name" value="RNA POLYMERASE ECF-TYPE SIGMA FACTO"/>
    <property type="match status" value="1"/>
</dbReference>
<dbReference type="Gene3D" id="1.10.10.10">
    <property type="entry name" value="Winged helix-like DNA-binding domain superfamily/Winged helix DNA-binding domain"/>
    <property type="match status" value="1"/>
</dbReference>
<dbReference type="InterPro" id="IPR036388">
    <property type="entry name" value="WH-like_DNA-bd_sf"/>
</dbReference>
<dbReference type="RefSeq" id="WP_310319481.1">
    <property type="nucleotide sequence ID" value="NZ_JAVDWU010000008.1"/>
</dbReference>
<dbReference type="InterPro" id="IPR007627">
    <property type="entry name" value="RNA_pol_sigma70_r2"/>
</dbReference>
<dbReference type="NCBIfam" id="NF009180">
    <property type="entry name" value="PRK12528.1"/>
    <property type="match status" value="1"/>
</dbReference>
<feature type="domain" description="RNA polymerase sigma factor 70 region 4 type 2" evidence="6">
    <location>
        <begin position="115"/>
        <end position="167"/>
    </location>
</feature>
<evidence type="ECO:0000256" key="4">
    <source>
        <dbReference type="ARBA" id="ARBA00023163"/>
    </source>
</evidence>
<dbReference type="Pfam" id="PF08281">
    <property type="entry name" value="Sigma70_r4_2"/>
    <property type="match status" value="1"/>
</dbReference>
<proteinExistence type="inferred from homology"/>
<dbReference type="InterPro" id="IPR013324">
    <property type="entry name" value="RNA_pol_sigma_r3/r4-like"/>
</dbReference>
<dbReference type="InterPro" id="IPR039425">
    <property type="entry name" value="RNA_pol_sigma-70-like"/>
</dbReference>
<reference evidence="7 8" key="1">
    <citation type="submission" date="2023-07" db="EMBL/GenBank/DDBJ databases">
        <title>Sorghum-associated microbial communities from plants grown in Nebraska, USA.</title>
        <authorList>
            <person name="Schachtman D."/>
        </authorList>
    </citation>
    <scope>NUCLEOTIDE SEQUENCE [LARGE SCALE GENOMIC DNA]</scope>
    <source>
        <strain evidence="7 8">4249</strain>
    </source>
</reference>
<name>A0ABU1WRL4_9BURK</name>
<gene>
    <name evidence="7" type="ORF">J2W49_003648</name>
</gene>
<dbReference type="InterPro" id="IPR013325">
    <property type="entry name" value="RNA_pol_sigma_r2"/>
</dbReference>
<dbReference type="InterPro" id="IPR014284">
    <property type="entry name" value="RNA_pol_sigma-70_dom"/>
</dbReference>